<evidence type="ECO:0000313" key="1">
    <source>
        <dbReference type="EMBL" id="KAL0170135.1"/>
    </source>
</evidence>
<protein>
    <submittedName>
        <fullName evidence="1">Uncharacterized protein</fullName>
    </submittedName>
</protein>
<comment type="caution">
    <text evidence="1">The sequence shown here is derived from an EMBL/GenBank/DDBJ whole genome shotgun (WGS) entry which is preliminary data.</text>
</comment>
<accession>A0ABD0P8B6</accession>
<evidence type="ECO:0000313" key="2">
    <source>
        <dbReference type="Proteomes" id="UP001529510"/>
    </source>
</evidence>
<name>A0ABD0P8B6_CIRMR</name>
<sequence length="159" mass="17791">MYRPLQDYFIAPEAPKSGDMITPVKSIPKAAHNWVTRSGRKISNRDLLVMNSTAQNAEENSPNIPCELSSINATVEVPLQDKADLMLKRCAETPAKIFARMKAKVQRLNSAEHGVVSDHVRNQEMCAGTPSNPLTQYLQKSNASQETYVHQEEMHSLEK</sequence>
<dbReference type="EMBL" id="JAMKFB020000017">
    <property type="protein sequence ID" value="KAL0170135.1"/>
    <property type="molecule type" value="Genomic_DNA"/>
</dbReference>
<proteinExistence type="predicted"/>
<gene>
    <name evidence="1" type="ORF">M9458_034731</name>
</gene>
<reference evidence="1 2" key="1">
    <citation type="submission" date="2024-05" db="EMBL/GenBank/DDBJ databases">
        <title>Genome sequencing and assembly of Indian major carp, Cirrhinus mrigala (Hamilton, 1822).</title>
        <authorList>
            <person name="Mohindra V."/>
            <person name="Chowdhury L.M."/>
            <person name="Lal K."/>
            <person name="Jena J.K."/>
        </authorList>
    </citation>
    <scope>NUCLEOTIDE SEQUENCE [LARGE SCALE GENOMIC DNA]</scope>
    <source>
        <strain evidence="1">CM1030</strain>
        <tissue evidence="1">Blood</tissue>
    </source>
</reference>
<organism evidence="1 2">
    <name type="scientific">Cirrhinus mrigala</name>
    <name type="common">Mrigala</name>
    <dbReference type="NCBI Taxonomy" id="683832"/>
    <lineage>
        <taxon>Eukaryota</taxon>
        <taxon>Metazoa</taxon>
        <taxon>Chordata</taxon>
        <taxon>Craniata</taxon>
        <taxon>Vertebrata</taxon>
        <taxon>Euteleostomi</taxon>
        <taxon>Actinopterygii</taxon>
        <taxon>Neopterygii</taxon>
        <taxon>Teleostei</taxon>
        <taxon>Ostariophysi</taxon>
        <taxon>Cypriniformes</taxon>
        <taxon>Cyprinidae</taxon>
        <taxon>Labeoninae</taxon>
        <taxon>Labeonini</taxon>
        <taxon>Cirrhinus</taxon>
    </lineage>
</organism>
<dbReference type="AlphaFoldDB" id="A0ABD0P8B6"/>
<keyword evidence="2" id="KW-1185">Reference proteome</keyword>
<dbReference type="Proteomes" id="UP001529510">
    <property type="component" value="Unassembled WGS sequence"/>
</dbReference>